<dbReference type="Gene3D" id="2.60.120.10">
    <property type="entry name" value="Jelly Rolls"/>
    <property type="match status" value="1"/>
</dbReference>
<organism evidence="3 4">
    <name type="scientific">Alicyclobacillus mengziensis</name>
    <dbReference type="NCBI Taxonomy" id="2931921"/>
    <lineage>
        <taxon>Bacteria</taxon>
        <taxon>Bacillati</taxon>
        <taxon>Bacillota</taxon>
        <taxon>Bacilli</taxon>
        <taxon>Bacillales</taxon>
        <taxon>Alicyclobacillaceae</taxon>
        <taxon>Alicyclobacillus</taxon>
    </lineage>
</organism>
<dbReference type="PANTHER" id="PTHR46797:SF1">
    <property type="entry name" value="METHYLPHOSPHONATE SYNTHASE"/>
    <property type="match status" value="1"/>
</dbReference>
<dbReference type="PROSITE" id="PS50943">
    <property type="entry name" value="HTH_CROC1"/>
    <property type="match status" value="1"/>
</dbReference>
<dbReference type="CDD" id="cd02209">
    <property type="entry name" value="cupin_XRE_C"/>
    <property type="match status" value="1"/>
</dbReference>
<proteinExistence type="predicted"/>
<dbReference type="InterPro" id="IPR013096">
    <property type="entry name" value="Cupin_2"/>
</dbReference>
<keyword evidence="4" id="KW-1185">Reference proteome</keyword>
<evidence type="ECO:0000259" key="2">
    <source>
        <dbReference type="PROSITE" id="PS50943"/>
    </source>
</evidence>
<dbReference type="Proteomes" id="UP000663505">
    <property type="component" value="Chromosome"/>
</dbReference>
<dbReference type="Pfam" id="PF01381">
    <property type="entry name" value="HTH_3"/>
    <property type="match status" value="1"/>
</dbReference>
<dbReference type="InterPro" id="IPR001387">
    <property type="entry name" value="Cro/C1-type_HTH"/>
</dbReference>
<dbReference type="InterPro" id="IPR010982">
    <property type="entry name" value="Lambda_DNA-bd_dom_sf"/>
</dbReference>
<dbReference type="SUPFAM" id="SSF51182">
    <property type="entry name" value="RmlC-like cupins"/>
    <property type="match status" value="1"/>
</dbReference>
<evidence type="ECO:0000256" key="1">
    <source>
        <dbReference type="ARBA" id="ARBA00023125"/>
    </source>
</evidence>
<dbReference type="EMBL" id="CP071182">
    <property type="protein sequence ID" value="QSO49269.1"/>
    <property type="molecule type" value="Genomic_DNA"/>
</dbReference>
<accession>A0A9X7W264</accession>
<keyword evidence="1" id="KW-0238">DNA-binding</keyword>
<feature type="domain" description="HTH cro/C1-type" evidence="2">
    <location>
        <begin position="7"/>
        <end position="61"/>
    </location>
</feature>
<dbReference type="InterPro" id="IPR014710">
    <property type="entry name" value="RmlC-like_jellyroll"/>
</dbReference>
<evidence type="ECO:0000313" key="3">
    <source>
        <dbReference type="EMBL" id="QSO49269.1"/>
    </source>
</evidence>
<dbReference type="GO" id="GO:0005829">
    <property type="term" value="C:cytosol"/>
    <property type="evidence" value="ECO:0007669"/>
    <property type="project" value="TreeGrafter"/>
</dbReference>
<dbReference type="PANTHER" id="PTHR46797">
    <property type="entry name" value="HTH-TYPE TRANSCRIPTIONAL REGULATOR"/>
    <property type="match status" value="1"/>
</dbReference>
<dbReference type="CDD" id="cd00093">
    <property type="entry name" value="HTH_XRE"/>
    <property type="match status" value="1"/>
</dbReference>
<sequence length="178" mass="20015">MELGHRIRQIRLEQNRTLEDVAGQCGLTKSFLSKIETGKSVPTVSSLMNIADALGVKVSVLLDDEGFSGTVFTEAICLDEEHMIKTDKGYSFCGIAMERRNKNMQPYIFHAKKGEVLTQGLSHEGEEFVYVLEGQVKYRVGSQEYLLKKGDSLYFDSLLEHELDPVSDVVRFLAVFSK</sequence>
<gene>
    <name evidence="3" type="ORF">JZ786_10305</name>
</gene>
<reference evidence="3 4" key="1">
    <citation type="submission" date="2021-02" db="EMBL/GenBank/DDBJ databases">
        <title>Alicyclobacillus curvatus sp. nov. and Alicyclobacillus mengziensis sp. nov., two acidophilic bacteria isolated from acid mine drainage.</title>
        <authorList>
            <person name="Huang Y."/>
        </authorList>
    </citation>
    <scope>NUCLEOTIDE SEQUENCE [LARGE SCALE GENOMIC DNA]</scope>
    <source>
        <strain evidence="3 4">S30H14</strain>
    </source>
</reference>
<dbReference type="AlphaFoldDB" id="A0A9X7W264"/>
<dbReference type="InterPro" id="IPR011051">
    <property type="entry name" value="RmlC_Cupin_sf"/>
</dbReference>
<dbReference type="RefSeq" id="WP_206658580.1">
    <property type="nucleotide sequence ID" value="NZ_CP071182.1"/>
</dbReference>
<dbReference type="GO" id="GO:0003677">
    <property type="term" value="F:DNA binding"/>
    <property type="evidence" value="ECO:0007669"/>
    <property type="project" value="UniProtKB-KW"/>
</dbReference>
<dbReference type="SMART" id="SM00530">
    <property type="entry name" value="HTH_XRE"/>
    <property type="match status" value="1"/>
</dbReference>
<dbReference type="Gene3D" id="1.10.260.40">
    <property type="entry name" value="lambda repressor-like DNA-binding domains"/>
    <property type="match status" value="1"/>
</dbReference>
<dbReference type="KEGG" id="afx:JZ786_10305"/>
<dbReference type="Pfam" id="PF07883">
    <property type="entry name" value="Cupin_2"/>
    <property type="match status" value="1"/>
</dbReference>
<protein>
    <submittedName>
        <fullName evidence="3">Helix-turn-helix transcriptional regulator</fullName>
    </submittedName>
</protein>
<name>A0A9X7W264_9BACL</name>
<dbReference type="GO" id="GO:0003700">
    <property type="term" value="F:DNA-binding transcription factor activity"/>
    <property type="evidence" value="ECO:0007669"/>
    <property type="project" value="TreeGrafter"/>
</dbReference>
<dbReference type="SUPFAM" id="SSF47413">
    <property type="entry name" value="lambda repressor-like DNA-binding domains"/>
    <property type="match status" value="1"/>
</dbReference>
<dbReference type="InterPro" id="IPR050807">
    <property type="entry name" value="TransReg_Diox_bact_type"/>
</dbReference>
<evidence type="ECO:0000313" key="4">
    <source>
        <dbReference type="Proteomes" id="UP000663505"/>
    </source>
</evidence>